<name>A0A5N6K400_MONLA</name>
<keyword evidence="3" id="KW-1185">Reference proteome</keyword>
<keyword evidence="1" id="KW-1133">Transmembrane helix</keyword>
<evidence type="ECO:0000313" key="3">
    <source>
        <dbReference type="Proteomes" id="UP000326757"/>
    </source>
</evidence>
<keyword evidence="1" id="KW-0812">Transmembrane</keyword>
<proteinExistence type="predicted"/>
<dbReference type="Proteomes" id="UP000326757">
    <property type="component" value="Unassembled WGS sequence"/>
</dbReference>
<accession>A0A5N6K400</accession>
<comment type="caution">
    <text evidence="2">The sequence shown here is derived from an EMBL/GenBank/DDBJ whole genome shotgun (WGS) entry which is preliminary data.</text>
</comment>
<feature type="transmembrane region" description="Helical" evidence="1">
    <location>
        <begin position="36"/>
        <end position="61"/>
    </location>
</feature>
<protein>
    <submittedName>
        <fullName evidence="2">Uncharacterized protein</fullName>
    </submittedName>
</protein>
<reference evidence="2 3" key="1">
    <citation type="submission" date="2019-06" db="EMBL/GenBank/DDBJ databases">
        <title>Genome Sequence of the Brown Rot Fungal Pathogen Monilinia laxa.</title>
        <authorList>
            <person name="De Miccolis Angelini R.M."/>
            <person name="Landi L."/>
            <person name="Abate D."/>
            <person name="Pollastro S."/>
            <person name="Romanazzi G."/>
            <person name="Faretra F."/>
        </authorList>
    </citation>
    <scope>NUCLEOTIDE SEQUENCE [LARGE SCALE GENOMIC DNA]</scope>
    <source>
        <strain evidence="2 3">Mlax316</strain>
    </source>
</reference>
<keyword evidence="1" id="KW-0472">Membrane</keyword>
<evidence type="ECO:0000256" key="1">
    <source>
        <dbReference type="SAM" id="Phobius"/>
    </source>
</evidence>
<sequence length="94" mass="11377">MLLRLFVERLPRRFCWLKPYSTIECSRFFNSVQSSFLSLFSFWFFSLLCLLWSVLISHLTLHPFTIARSSHSKPSFHFSRPISPRSIYIFYLYQ</sequence>
<gene>
    <name evidence="2" type="ORF">EYC80_002497</name>
</gene>
<dbReference type="EMBL" id="VIGI01000008">
    <property type="protein sequence ID" value="KAB8297112.1"/>
    <property type="molecule type" value="Genomic_DNA"/>
</dbReference>
<dbReference type="AlphaFoldDB" id="A0A5N6K400"/>
<organism evidence="2 3">
    <name type="scientific">Monilinia laxa</name>
    <name type="common">Brown rot fungus</name>
    <name type="synonym">Sclerotinia laxa</name>
    <dbReference type="NCBI Taxonomy" id="61186"/>
    <lineage>
        <taxon>Eukaryota</taxon>
        <taxon>Fungi</taxon>
        <taxon>Dikarya</taxon>
        <taxon>Ascomycota</taxon>
        <taxon>Pezizomycotina</taxon>
        <taxon>Leotiomycetes</taxon>
        <taxon>Helotiales</taxon>
        <taxon>Sclerotiniaceae</taxon>
        <taxon>Monilinia</taxon>
    </lineage>
</organism>
<evidence type="ECO:0000313" key="2">
    <source>
        <dbReference type="EMBL" id="KAB8297112.1"/>
    </source>
</evidence>